<evidence type="ECO:0000256" key="7">
    <source>
        <dbReference type="SAM" id="Phobius"/>
    </source>
</evidence>
<proteinExistence type="predicted"/>
<evidence type="ECO:0000256" key="2">
    <source>
        <dbReference type="ARBA" id="ARBA00022448"/>
    </source>
</evidence>
<evidence type="ECO:0000256" key="1">
    <source>
        <dbReference type="ARBA" id="ARBA00004651"/>
    </source>
</evidence>
<evidence type="ECO:0000256" key="4">
    <source>
        <dbReference type="ARBA" id="ARBA00022692"/>
    </source>
</evidence>
<dbReference type="Pfam" id="PF07690">
    <property type="entry name" value="MFS_1"/>
    <property type="match status" value="1"/>
</dbReference>
<feature type="transmembrane region" description="Helical" evidence="7">
    <location>
        <begin position="330"/>
        <end position="350"/>
    </location>
</feature>
<evidence type="ECO:0000256" key="3">
    <source>
        <dbReference type="ARBA" id="ARBA00022475"/>
    </source>
</evidence>
<feature type="transmembrane region" description="Helical" evidence="7">
    <location>
        <begin position="235"/>
        <end position="255"/>
    </location>
</feature>
<gene>
    <name evidence="9" type="ORF">AV654_18525</name>
</gene>
<dbReference type="PANTHER" id="PTHR43124">
    <property type="entry name" value="PURINE EFFLUX PUMP PBUE"/>
    <property type="match status" value="1"/>
</dbReference>
<feature type="transmembrane region" description="Helical" evidence="7">
    <location>
        <begin position="160"/>
        <end position="182"/>
    </location>
</feature>
<evidence type="ECO:0000259" key="8">
    <source>
        <dbReference type="PROSITE" id="PS50850"/>
    </source>
</evidence>
<dbReference type="OrthoDB" id="9788453at2"/>
<dbReference type="InterPro" id="IPR011701">
    <property type="entry name" value="MFS"/>
</dbReference>
<reference evidence="10" key="1">
    <citation type="submission" date="2016-01" db="EMBL/GenBank/DDBJ databases">
        <title>Draft genome of Chromobacterium sp. F49.</title>
        <authorList>
            <person name="Hong K.W."/>
        </authorList>
    </citation>
    <scope>NUCLEOTIDE SEQUENCE [LARGE SCALE GENOMIC DNA]</scope>
    <source>
        <strain evidence="10">M63</strain>
    </source>
</reference>
<comment type="subcellular location">
    <subcellularLocation>
        <location evidence="1">Cell membrane</location>
        <topology evidence="1">Multi-pass membrane protein</topology>
    </subcellularLocation>
</comment>
<feature type="transmembrane region" description="Helical" evidence="7">
    <location>
        <begin position="35"/>
        <end position="58"/>
    </location>
</feature>
<keyword evidence="3" id="KW-1003">Cell membrane</keyword>
<feature type="transmembrane region" description="Helical" evidence="7">
    <location>
        <begin position="7"/>
        <end position="29"/>
    </location>
</feature>
<comment type="caution">
    <text evidence="9">The sequence shown here is derived from an EMBL/GenBank/DDBJ whole genome shotgun (WGS) entry which is preliminary data.</text>
</comment>
<evidence type="ECO:0000313" key="9">
    <source>
        <dbReference type="EMBL" id="KZE78789.1"/>
    </source>
</evidence>
<dbReference type="PANTHER" id="PTHR43124:SF8">
    <property type="entry name" value="INNER MEMBRANE TRANSPORT PROTEIN YDHP"/>
    <property type="match status" value="1"/>
</dbReference>
<keyword evidence="2" id="KW-0813">Transport</keyword>
<dbReference type="InterPro" id="IPR050189">
    <property type="entry name" value="MFS_Efflux_Transporters"/>
</dbReference>
<evidence type="ECO:0000256" key="6">
    <source>
        <dbReference type="ARBA" id="ARBA00023136"/>
    </source>
</evidence>
<feature type="transmembrane region" description="Helical" evidence="7">
    <location>
        <begin position="289"/>
        <end position="309"/>
    </location>
</feature>
<keyword evidence="4 7" id="KW-0812">Transmembrane</keyword>
<feature type="transmembrane region" description="Helical" evidence="7">
    <location>
        <begin position="356"/>
        <end position="374"/>
    </location>
</feature>
<dbReference type="InterPro" id="IPR036259">
    <property type="entry name" value="MFS_trans_sf"/>
</dbReference>
<dbReference type="STRING" id="1007103.GCA_000213315_00797"/>
<feature type="transmembrane region" description="Helical" evidence="7">
    <location>
        <begin position="262"/>
        <end position="283"/>
    </location>
</feature>
<dbReference type="Gene3D" id="1.20.1250.20">
    <property type="entry name" value="MFS general substrate transporter like domains"/>
    <property type="match status" value="2"/>
</dbReference>
<keyword evidence="5 7" id="KW-1133">Transmembrane helix</keyword>
<protein>
    <submittedName>
        <fullName evidence="9">MFS transporter</fullName>
    </submittedName>
</protein>
<dbReference type="CDD" id="cd17324">
    <property type="entry name" value="MFS_NepI_like"/>
    <property type="match status" value="1"/>
</dbReference>
<accession>A0A161S308</accession>
<keyword evidence="10" id="KW-1185">Reference proteome</keyword>
<dbReference type="AlphaFoldDB" id="A0A161S308"/>
<feature type="transmembrane region" description="Helical" evidence="7">
    <location>
        <begin position="202"/>
        <end position="223"/>
    </location>
</feature>
<feature type="transmembrane region" description="Helical" evidence="7">
    <location>
        <begin position="70"/>
        <end position="89"/>
    </location>
</feature>
<dbReference type="GO" id="GO:0022857">
    <property type="term" value="F:transmembrane transporter activity"/>
    <property type="evidence" value="ECO:0007669"/>
    <property type="project" value="InterPro"/>
</dbReference>
<dbReference type="GO" id="GO:0005886">
    <property type="term" value="C:plasma membrane"/>
    <property type="evidence" value="ECO:0007669"/>
    <property type="project" value="UniProtKB-SubCell"/>
</dbReference>
<feature type="domain" description="Major facilitator superfamily (MFS) profile" evidence="8">
    <location>
        <begin position="2"/>
        <end position="378"/>
    </location>
</feature>
<feature type="transmembrane region" description="Helical" evidence="7">
    <location>
        <begin position="132"/>
        <end position="154"/>
    </location>
</feature>
<keyword evidence="6 7" id="KW-0472">Membrane</keyword>
<sequence length="402" mass="42351">MPFAIYVLGMMIFSMTTAEFTVAGIMTSLSKEFDVSIASIGYLISAYAAGMIVGGPLLAIGLSKVSKKRAFLWISALFLFGQTLGALAISYEMMMIARIITGVSSAACFGVSLGICFNLVSPQYRGRAASIVLGGLMVATALGLPAAMLFNQYFGWRSSFWAVVVLVLLSGLLGMKVIPAAAKPESVSLRSELASFKNPNLWAAYATSLLIIGATFAAFSYFAPILTDLSGFDTATIPLLLGIYGIATVAGNLVTGRLADRYMMPTLTIGLMLLTAALMMFGIYAHSPYVSVIAVILIGLTGVTLNPAMSTRITRVSGTGTLVTTVHGSVISLGVVAGSSIGGLAIDAGYGLRSPLWVGFVLAILGLISLLPYFKRAETPAITAKSTCYFFYWINVKELVTA</sequence>
<dbReference type="PROSITE" id="PS50850">
    <property type="entry name" value="MFS"/>
    <property type="match status" value="1"/>
</dbReference>
<evidence type="ECO:0000256" key="5">
    <source>
        <dbReference type="ARBA" id="ARBA00022989"/>
    </source>
</evidence>
<evidence type="ECO:0000313" key="10">
    <source>
        <dbReference type="Proteomes" id="UP000076563"/>
    </source>
</evidence>
<organism evidence="9 10">
    <name type="scientific">Paenibacillus elgii</name>
    <dbReference type="NCBI Taxonomy" id="189691"/>
    <lineage>
        <taxon>Bacteria</taxon>
        <taxon>Bacillati</taxon>
        <taxon>Bacillota</taxon>
        <taxon>Bacilli</taxon>
        <taxon>Bacillales</taxon>
        <taxon>Paenibacillaceae</taxon>
        <taxon>Paenibacillus</taxon>
    </lineage>
</organism>
<dbReference type="InterPro" id="IPR020846">
    <property type="entry name" value="MFS_dom"/>
</dbReference>
<dbReference type="SUPFAM" id="SSF103473">
    <property type="entry name" value="MFS general substrate transporter"/>
    <property type="match status" value="1"/>
</dbReference>
<dbReference type="RefSeq" id="WP_063182347.1">
    <property type="nucleotide sequence ID" value="NZ_LQRA01000053.1"/>
</dbReference>
<feature type="transmembrane region" description="Helical" evidence="7">
    <location>
        <begin position="95"/>
        <end position="120"/>
    </location>
</feature>
<dbReference type="EMBL" id="LQRA01000053">
    <property type="protein sequence ID" value="KZE78789.1"/>
    <property type="molecule type" value="Genomic_DNA"/>
</dbReference>
<name>A0A161S308_9BACL</name>
<dbReference type="eggNOG" id="COG2814">
    <property type="taxonomic scope" value="Bacteria"/>
</dbReference>
<dbReference type="Proteomes" id="UP000076563">
    <property type="component" value="Unassembled WGS sequence"/>
</dbReference>